<dbReference type="RefSeq" id="WP_135999392.1">
    <property type="nucleotide sequence ID" value="NZ_CAJUNY010000132.1"/>
</dbReference>
<dbReference type="Proteomes" id="UP000309566">
    <property type="component" value="Unassembled WGS sequence"/>
</dbReference>
<evidence type="ECO:0000313" key="2">
    <source>
        <dbReference type="EMBL" id="TGY38266.1"/>
    </source>
</evidence>
<gene>
    <name evidence="2" type="ORF">E5353_07155</name>
    <name evidence="1" type="ORF">E5353_12415</name>
</gene>
<proteinExistence type="predicted"/>
<name>A0A4V3RIF8_9BACE</name>
<dbReference type="EMBL" id="SRYX01000020">
    <property type="protein sequence ID" value="TGY38266.1"/>
    <property type="molecule type" value="Genomic_DNA"/>
</dbReference>
<reference evidence="1 3" key="1">
    <citation type="submission" date="2019-04" db="EMBL/GenBank/DDBJ databases">
        <title>Microbes associate with the intestines of laboratory mice.</title>
        <authorList>
            <person name="Navarre W."/>
            <person name="Wong E."/>
            <person name="Huang K."/>
            <person name="Tropini C."/>
            <person name="Ng K."/>
            <person name="Yu B."/>
        </authorList>
    </citation>
    <scope>NUCLEOTIDE SEQUENCE [LARGE SCALE GENOMIC DNA]</scope>
    <source>
        <strain evidence="1 3">NM63_1-25</strain>
    </source>
</reference>
<evidence type="ECO:0000313" key="1">
    <source>
        <dbReference type="EMBL" id="TGY31980.1"/>
    </source>
</evidence>
<dbReference type="EMBL" id="SRYX01000048">
    <property type="protein sequence ID" value="TGY31980.1"/>
    <property type="molecule type" value="Genomic_DNA"/>
</dbReference>
<dbReference type="AlphaFoldDB" id="A0A4V3RIF8"/>
<accession>A0A4V3RIF8</accession>
<evidence type="ECO:0000313" key="3">
    <source>
        <dbReference type="Proteomes" id="UP000309566"/>
    </source>
</evidence>
<organism evidence="1 3">
    <name type="scientific">Bacteroides caecimuris</name>
    <dbReference type="NCBI Taxonomy" id="1796613"/>
    <lineage>
        <taxon>Bacteria</taxon>
        <taxon>Pseudomonadati</taxon>
        <taxon>Bacteroidota</taxon>
        <taxon>Bacteroidia</taxon>
        <taxon>Bacteroidales</taxon>
        <taxon>Bacteroidaceae</taxon>
        <taxon>Bacteroides</taxon>
    </lineage>
</organism>
<protein>
    <submittedName>
        <fullName evidence="1">Uncharacterized protein</fullName>
    </submittedName>
</protein>
<comment type="caution">
    <text evidence="1">The sequence shown here is derived from an EMBL/GenBank/DDBJ whole genome shotgun (WGS) entry which is preliminary data.</text>
</comment>
<sequence length="87" mass="10383">MKRNIDNEQEQTAQAAFRTFVQNKYTSFGPTSQMIFRTSRELIYDCREMCEPSLPDVAKVMDDLGFKSDQFCGQYTWILYEKEELRY</sequence>